<dbReference type="Gene3D" id="1.10.12.10">
    <property type="entry name" value="Lyase 2-enoyl-coa Hydratase, Chain A, domain 2"/>
    <property type="match status" value="1"/>
</dbReference>
<dbReference type="InterPro" id="IPR001753">
    <property type="entry name" value="Enoyl-CoA_hydra/iso"/>
</dbReference>
<reference evidence="4 5" key="1">
    <citation type="submission" date="2016-11" db="EMBL/GenBank/DDBJ databases">
        <authorList>
            <person name="Jaros S."/>
            <person name="Januszkiewicz K."/>
            <person name="Wedrychowicz H."/>
        </authorList>
    </citation>
    <scope>NUCLEOTIDE SEQUENCE [LARGE SCALE GENOMIC DNA]</scope>
    <source>
        <strain evidence="4 5">DSM 17477</strain>
    </source>
</reference>
<sequence length="253" mass="28336">MLNIKNEIAYIVLNNPEKGNVLTQEVKNEIRDTFMKIKYDYKIRVIIISGNGKHFCVGGDVKTMKGINSIQARDRMRKNGEWIKEVANIEKPVISAVHGAAAGAGLGIALASDFIVAAEDAKFVSSFINIGLVSDMSVLYFLPRRVGLANAKRISYSGKPVLAEDAFKIGMIDQVVCKGDLMKEAEKMAREFLDKPTYVLGMTKKLANESFETNFNEFLEKEIYYQTVAFQTEDHKNSLDSFINKKESKFKGI</sequence>
<evidence type="ECO:0000256" key="1">
    <source>
        <dbReference type="ARBA" id="ARBA00005254"/>
    </source>
</evidence>
<dbReference type="InterPro" id="IPR014748">
    <property type="entry name" value="Enoyl-CoA_hydra_C"/>
</dbReference>
<keyword evidence="5" id="KW-1185">Reference proteome</keyword>
<dbReference type="STRING" id="1121476.SAMN02745751_03716"/>
<dbReference type="SUPFAM" id="SSF52096">
    <property type="entry name" value="ClpP/crotonase"/>
    <property type="match status" value="1"/>
</dbReference>
<evidence type="ECO:0000256" key="3">
    <source>
        <dbReference type="RuleBase" id="RU003707"/>
    </source>
</evidence>
<keyword evidence="2" id="KW-0456">Lyase</keyword>
<proteinExistence type="inferred from homology"/>
<accession>A0A1M6N9H9</accession>
<dbReference type="InterPro" id="IPR018376">
    <property type="entry name" value="Enoyl-CoA_hyd/isom_CS"/>
</dbReference>
<comment type="similarity">
    <text evidence="1 3">Belongs to the enoyl-CoA hydratase/isomerase family.</text>
</comment>
<dbReference type="Gene3D" id="3.90.226.10">
    <property type="entry name" value="2-enoyl-CoA Hydratase, Chain A, domain 1"/>
    <property type="match status" value="1"/>
</dbReference>
<dbReference type="InterPro" id="IPR029045">
    <property type="entry name" value="ClpP/crotonase-like_dom_sf"/>
</dbReference>
<dbReference type="PANTHER" id="PTHR11941:SF54">
    <property type="entry name" value="ENOYL-COA HYDRATASE, MITOCHONDRIAL"/>
    <property type="match status" value="1"/>
</dbReference>
<evidence type="ECO:0000256" key="2">
    <source>
        <dbReference type="ARBA" id="ARBA00023239"/>
    </source>
</evidence>
<dbReference type="PROSITE" id="PS00166">
    <property type="entry name" value="ENOYL_COA_HYDRATASE"/>
    <property type="match status" value="1"/>
</dbReference>
<name>A0A1M6N9H9_9FIRM</name>
<dbReference type="PANTHER" id="PTHR11941">
    <property type="entry name" value="ENOYL-COA HYDRATASE-RELATED"/>
    <property type="match status" value="1"/>
</dbReference>
<gene>
    <name evidence="4" type="ORF">SAMN02745751_03716</name>
</gene>
<dbReference type="AlphaFoldDB" id="A0A1M6N9H9"/>
<evidence type="ECO:0000313" key="5">
    <source>
        <dbReference type="Proteomes" id="UP000184052"/>
    </source>
</evidence>
<dbReference type="Pfam" id="PF00378">
    <property type="entry name" value="ECH_1"/>
    <property type="match status" value="1"/>
</dbReference>
<organism evidence="4 5">
    <name type="scientific">Dethiosulfatibacter aminovorans DSM 17477</name>
    <dbReference type="NCBI Taxonomy" id="1121476"/>
    <lineage>
        <taxon>Bacteria</taxon>
        <taxon>Bacillati</taxon>
        <taxon>Bacillota</taxon>
        <taxon>Tissierellia</taxon>
        <taxon>Dethiosulfatibacter</taxon>
    </lineage>
</organism>
<dbReference type="Proteomes" id="UP000184052">
    <property type="component" value="Unassembled WGS sequence"/>
</dbReference>
<dbReference type="GO" id="GO:0016829">
    <property type="term" value="F:lyase activity"/>
    <property type="evidence" value="ECO:0007669"/>
    <property type="project" value="UniProtKB-KW"/>
</dbReference>
<dbReference type="EMBL" id="FQZL01000065">
    <property type="protein sequence ID" value="SHJ92352.1"/>
    <property type="molecule type" value="Genomic_DNA"/>
</dbReference>
<dbReference type="CDD" id="cd06558">
    <property type="entry name" value="crotonase-like"/>
    <property type="match status" value="1"/>
</dbReference>
<protein>
    <submittedName>
        <fullName evidence="4">Enoyl-CoA hydratase</fullName>
    </submittedName>
</protein>
<evidence type="ECO:0000313" key="4">
    <source>
        <dbReference type="EMBL" id="SHJ92352.1"/>
    </source>
</evidence>
<dbReference type="GO" id="GO:0006635">
    <property type="term" value="P:fatty acid beta-oxidation"/>
    <property type="evidence" value="ECO:0007669"/>
    <property type="project" value="TreeGrafter"/>
</dbReference>